<dbReference type="Gene3D" id="3.40.33.10">
    <property type="entry name" value="CAP"/>
    <property type="match status" value="1"/>
</dbReference>
<dbReference type="EMBL" id="JABBFW010000013">
    <property type="protein sequence ID" value="NML16808.1"/>
    <property type="molecule type" value="Genomic_DNA"/>
</dbReference>
<keyword evidence="4" id="KW-1185">Reference proteome</keyword>
<gene>
    <name evidence="3" type="ORF">HHL10_17650</name>
</gene>
<dbReference type="Proteomes" id="UP000574067">
    <property type="component" value="Unassembled WGS sequence"/>
</dbReference>
<reference evidence="3 4" key="1">
    <citation type="submission" date="2020-04" db="EMBL/GenBank/DDBJ databases">
        <title>Azohydromonas sp. isolated from soil.</title>
        <authorList>
            <person name="Dahal R.H."/>
        </authorList>
    </citation>
    <scope>NUCLEOTIDE SEQUENCE [LARGE SCALE GENOMIC DNA]</scope>
    <source>
        <strain evidence="3 4">G-1-1-14</strain>
    </source>
</reference>
<feature type="chain" id="PRO_5032980326" evidence="1">
    <location>
        <begin position="29"/>
        <end position="290"/>
    </location>
</feature>
<dbReference type="CDD" id="cd05379">
    <property type="entry name" value="CAP_bacterial"/>
    <property type="match status" value="1"/>
</dbReference>
<evidence type="ECO:0000259" key="2">
    <source>
        <dbReference type="Pfam" id="PF00188"/>
    </source>
</evidence>
<dbReference type="AlphaFoldDB" id="A0A848FBW8"/>
<proteinExistence type="predicted"/>
<keyword evidence="1" id="KW-0732">Signal</keyword>
<organism evidence="3 4">
    <name type="scientific">Azohydromonas caseinilytica</name>
    <dbReference type="NCBI Taxonomy" id="2728836"/>
    <lineage>
        <taxon>Bacteria</taxon>
        <taxon>Pseudomonadati</taxon>
        <taxon>Pseudomonadota</taxon>
        <taxon>Betaproteobacteria</taxon>
        <taxon>Burkholderiales</taxon>
        <taxon>Sphaerotilaceae</taxon>
        <taxon>Azohydromonas</taxon>
    </lineage>
</organism>
<dbReference type="Pfam" id="PF00188">
    <property type="entry name" value="CAP"/>
    <property type="match status" value="1"/>
</dbReference>
<name>A0A848FBW8_9BURK</name>
<feature type="domain" description="SCP" evidence="2">
    <location>
        <begin position="178"/>
        <end position="285"/>
    </location>
</feature>
<accession>A0A848FBW8</accession>
<feature type="signal peptide" evidence="1">
    <location>
        <begin position="1"/>
        <end position="28"/>
    </location>
</feature>
<comment type="caution">
    <text evidence="3">The sequence shown here is derived from an EMBL/GenBank/DDBJ whole genome shotgun (WGS) entry which is preliminary data.</text>
</comment>
<evidence type="ECO:0000313" key="4">
    <source>
        <dbReference type="Proteomes" id="UP000574067"/>
    </source>
</evidence>
<dbReference type="InterPro" id="IPR035940">
    <property type="entry name" value="CAP_sf"/>
</dbReference>
<dbReference type="PANTHER" id="PTHR31157">
    <property type="entry name" value="SCP DOMAIN-CONTAINING PROTEIN"/>
    <property type="match status" value="1"/>
</dbReference>
<dbReference type="InterPro" id="IPR014044">
    <property type="entry name" value="CAP_dom"/>
</dbReference>
<protein>
    <submittedName>
        <fullName evidence="3">CAP domain-containing protein</fullName>
    </submittedName>
</protein>
<evidence type="ECO:0000313" key="3">
    <source>
        <dbReference type="EMBL" id="NML16808.1"/>
    </source>
</evidence>
<dbReference type="RefSeq" id="WP_169161714.1">
    <property type="nucleotide sequence ID" value="NZ_JABBFW010000013.1"/>
</dbReference>
<dbReference type="PANTHER" id="PTHR31157:SF1">
    <property type="entry name" value="SCP DOMAIN-CONTAINING PROTEIN"/>
    <property type="match status" value="1"/>
</dbReference>
<dbReference type="SUPFAM" id="SSF55797">
    <property type="entry name" value="PR-1-like"/>
    <property type="match status" value="1"/>
</dbReference>
<evidence type="ECO:0000256" key="1">
    <source>
        <dbReference type="SAM" id="SignalP"/>
    </source>
</evidence>
<sequence>MRTPRRLAWALRRLAAAAAAGTAALAGAAPAQDFVRLLNEQRARPQLCGPRQLPAAALLVERAELALAEGDTAEALRRALGQAGFPAARVQWFTVSGPRDARQALALLRGQVRACEALAAPEFSAIGVRQEGSRWRIVMAQPLLAPDLGDWREAGRQVLALANAARAQPRRCGAQLFAAAPPLRWNDALGTAAQAHSADMARRDYFEHRSPEGSLVNQRALRAGYAWRRIGENIAFGMGAAPQAVQGWLDSPGHCRNLMDPAFTEMGAAYAVNPASGGAIYWTQVLAHPR</sequence>